<name>A0ABY3XGB5_9GAMM</name>
<dbReference type="RefSeq" id="WP_057941893.1">
    <property type="nucleotide sequence ID" value="NZ_CP011131.1"/>
</dbReference>
<dbReference type="EMBL" id="CP093547">
    <property type="protein sequence ID" value="UNP30691.1"/>
    <property type="molecule type" value="Genomic_DNA"/>
</dbReference>
<sequence length="73" mass="7737">MSINDRNVAATAARIDAAQTGVLRRDVAIINARTQAALGPVPIDALASEPKRKPALYVPSSAQAAPDQSQNWR</sequence>
<dbReference type="Proteomes" id="UP000829194">
    <property type="component" value="Chromosome"/>
</dbReference>
<feature type="region of interest" description="Disordered" evidence="1">
    <location>
        <begin position="54"/>
        <end position="73"/>
    </location>
</feature>
<organism evidence="2 3">
    <name type="scientific">Lysobacter gummosus</name>
    <dbReference type="NCBI Taxonomy" id="262324"/>
    <lineage>
        <taxon>Bacteria</taxon>
        <taxon>Pseudomonadati</taxon>
        <taxon>Pseudomonadota</taxon>
        <taxon>Gammaproteobacteria</taxon>
        <taxon>Lysobacterales</taxon>
        <taxon>Lysobacteraceae</taxon>
        <taxon>Lysobacter</taxon>
    </lineage>
</organism>
<evidence type="ECO:0000313" key="3">
    <source>
        <dbReference type="Proteomes" id="UP000829194"/>
    </source>
</evidence>
<accession>A0ABY3XGB5</accession>
<evidence type="ECO:0000256" key="1">
    <source>
        <dbReference type="SAM" id="MobiDB-lite"/>
    </source>
</evidence>
<feature type="compositionally biased region" description="Polar residues" evidence="1">
    <location>
        <begin position="60"/>
        <end position="73"/>
    </location>
</feature>
<proteinExistence type="predicted"/>
<protein>
    <submittedName>
        <fullName evidence="2">Uncharacterized protein</fullName>
    </submittedName>
</protein>
<gene>
    <name evidence="2" type="ORF">MOV92_05360</name>
</gene>
<reference evidence="2 3" key="1">
    <citation type="submission" date="2022-03" db="EMBL/GenBank/DDBJ databases">
        <title>Complete genome sequence of Lysobacter capsici VKM B-2533 and Lysobacter gummosus 10.1.1, promising sources of lytic agents.</title>
        <authorList>
            <person name="Tarlachkov S.V."/>
            <person name="Kudryakova I.V."/>
            <person name="Afoshin A.S."/>
            <person name="Leontyevskaya E.A."/>
            <person name="Leontyevskaya N.V."/>
        </authorList>
    </citation>
    <scope>NUCLEOTIDE SEQUENCE [LARGE SCALE GENOMIC DNA]</scope>
    <source>
        <strain evidence="2 3">10.1.1</strain>
    </source>
</reference>
<keyword evidence="3" id="KW-1185">Reference proteome</keyword>
<evidence type="ECO:0000313" key="2">
    <source>
        <dbReference type="EMBL" id="UNP30691.1"/>
    </source>
</evidence>